<dbReference type="RefSeq" id="WP_203165440.1">
    <property type="nucleotide sequence ID" value="NZ_JAEVLS010000001.1"/>
</dbReference>
<gene>
    <name evidence="1" type="ORF">JM946_01875</name>
</gene>
<keyword evidence="2" id="KW-1185">Reference proteome</keyword>
<evidence type="ECO:0000313" key="2">
    <source>
        <dbReference type="Proteomes" id="UP000661077"/>
    </source>
</evidence>
<comment type="caution">
    <text evidence="1">The sequence shown here is derived from an EMBL/GenBank/DDBJ whole genome shotgun (WGS) entry which is preliminary data.</text>
</comment>
<name>A0ABS1WR82_9GAMM</name>
<reference evidence="1 2" key="1">
    <citation type="journal article" date="2021" name="Int. J. Syst. Evol. Microbiol.">
        <title>Steroidobacter gossypii sp. nov., isolated from soil of cotton cropping field.</title>
        <authorList>
            <person name="Huang R."/>
            <person name="Yang S."/>
            <person name="Zhen C."/>
            <person name="Liu W."/>
        </authorList>
    </citation>
    <scope>NUCLEOTIDE SEQUENCE [LARGE SCALE GENOMIC DNA]</scope>
    <source>
        <strain evidence="1 2">S1-65</strain>
    </source>
</reference>
<dbReference type="Proteomes" id="UP000661077">
    <property type="component" value="Unassembled WGS sequence"/>
</dbReference>
<accession>A0ABS1WR82</accession>
<organism evidence="1 2">
    <name type="scientific">Steroidobacter gossypii</name>
    <dbReference type="NCBI Taxonomy" id="2805490"/>
    <lineage>
        <taxon>Bacteria</taxon>
        <taxon>Pseudomonadati</taxon>
        <taxon>Pseudomonadota</taxon>
        <taxon>Gammaproteobacteria</taxon>
        <taxon>Steroidobacterales</taxon>
        <taxon>Steroidobacteraceae</taxon>
        <taxon>Steroidobacter</taxon>
    </lineage>
</organism>
<dbReference type="EMBL" id="JAEVLS010000001">
    <property type="protein sequence ID" value="MBM0103467.1"/>
    <property type="molecule type" value="Genomic_DNA"/>
</dbReference>
<evidence type="ECO:0000313" key="1">
    <source>
        <dbReference type="EMBL" id="MBM0103467.1"/>
    </source>
</evidence>
<proteinExistence type="predicted"/>
<sequence>MACTGNSRRPINPKAFTICDVSGSVAPRFTMMFLYSLEEVLPKVRSFAFSSDLGEITALFARIDIDTAIPLAPSQPGSGSTDYDQALAGLRKLCLDDIDRRTSVIILGDARNNYGDARTDG</sequence>
<protein>
    <submittedName>
        <fullName evidence="1">VWA domain-containing protein</fullName>
    </submittedName>
</protein>
<dbReference type="InterPro" id="IPR008912">
    <property type="entry name" value="Uncharacterised_CoxE"/>
</dbReference>
<dbReference type="Pfam" id="PF05762">
    <property type="entry name" value="VWA_CoxE"/>
    <property type="match status" value="1"/>
</dbReference>
<dbReference type="PANTHER" id="PTHR39338:SF5">
    <property type="entry name" value="BLR6139 PROTEIN"/>
    <property type="match status" value="1"/>
</dbReference>
<dbReference type="PANTHER" id="PTHR39338">
    <property type="entry name" value="BLL5662 PROTEIN-RELATED"/>
    <property type="match status" value="1"/>
</dbReference>